<reference evidence="1 2" key="1">
    <citation type="submission" date="2020-09" db="EMBL/GenBank/DDBJ databases">
        <title>De no assembly of potato wild relative species, Solanum commersonii.</title>
        <authorList>
            <person name="Cho K."/>
        </authorList>
    </citation>
    <scope>NUCLEOTIDE SEQUENCE [LARGE SCALE GENOMIC DNA]</scope>
    <source>
        <strain evidence="1">LZ3.2</strain>
        <tissue evidence="1">Leaf</tissue>
    </source>
</reference>
<dbReference type="OrthoDB" id="1305444at2759"/>
<evidence type="ECO:0000313" key="1">
    <source>
        <dbReference type="EMBL" id="KAG5591825.1"/>
    </source>
</evidence>
<evidence type="ECO:0008006" key="3">
    <source>
        <dbReference type="Google" id="ProtNLM"/>
    </source>
</evidence>
<proteinExistence type="predicted"/>
<accession>A0A9J5XUG2</accession>
<comment type="caution">
    <text evidence="1">The sequence shown here is derived from an EMBL/GenBank/DDBJ whole genome shotgun (WGS) entry which is preliminary data.</text>
</comment>
<dbReference type="Proteomes" id="UP000824120">
    <property type="component" value="Chromosome 8"/>
</dbReference>
<protein>
    <recommendedName>
        <fullName evidence="3">RNase H type-1 domain-containing protein</fullName>
    </recommendedName>
</protein>
<dbReference type="AlphaFoldDB" id="A0A9J5XUG2"/>
<keyword evidence="2" id="KW-1185">Reference proteome</keyword>
<evidence type="ECO:0000313" key="2">
    <source>
        <dbReference type="Proteomes" id="UP000824120"/>
    </source>
</evidence>
<dbReference type="EMBL" id="JACXVP010000008">
    <property type="protein sequence ID" value="KAG5591825.1"/>
    <property type="molecule type" value="Genomic_DNA"/>
</dbReference>
<name>A0A9J5XUG2_SOLCO</name>
<organism evidence="1 2">
    <name type="scientific">Solanum commersonii</name>
    <name type="common">Commerson's wild potato</name>
    <name type="synonym">Commerson's nightshade</name>
    <dbReference type="NCBI Taxonomy" id="4109"/>
    <lineage>
        <taxon>Eukaryota</taxon>
        <taxon>Viridiplantae</taxon>
        <taxon>Streptophyta</taxon>
        <taxon>Embryophyta</taxon>
        <taxon>Tracheophyta</taxon>
        <taxon>Spermatophyta</taxon>
        <taxon>Magnoliopsida</taxon>
        <taxon>eudicotyledons</taxon>
        <taxon>Gunneridae</taxon>
        <taxon>Pentapetalae</taxon>
        <taxon>asterids</taxon>
        <taxon>lamiids</taxon>
        <taxon>Solanales</taxon>
        <taxon>Solanaceae</taxon>
        <taxon>Solanoideae</taxon>
        <taxon>Solaneae</taxon>
        <taxon>Solanum</taxon>
    </lineage>
</organism>
<sequence length="59" mass="6643">MAFSVPIECSSHNETKAKVAWYGCKWCIRNGYTKLNIELDSSLIVGMLTDKKASSFKLK</sequence>
<gene>
    <name evidence="1" type="ORF">H5410_042339</name>
</gene>